<evidence type="ECO:0008006" key="4">
    <source>
        <dbReference type="Google" id="ProtNLM"/>
    </source>
</evidence>
<keyword evidence="3" id="KW-1185">Reference proteome</keyword>
<evidence type="ECO:0000256" key="1">
    <source>
        <dbReference type="SAM" id="MobiDB-lite"/>
    </source>
</evidence>
<comment type="caution">
    <text evidence="2">The sequence shown here is derived from an EMBL/GenBank/DDBJ whole genome shotgun (WGS) entry which is preliminary data.</text>
</comment>
<evidence type="ECO:0000313" key="3">
    <source>
        <dbReference type="Proteomes" id="UP001628281"/>
    </source>
</evidence>
<organism evidence="2 3">
    <name type="scientific">Azospirillum argentinense</name>
    <dbReference type="NCBI Taxonomy" id="2970906"/>
    <lineage>
        <taxon>Bacteria</taxon>
        <taxon>Pseudomonadati</taxon>
        <taxon>Pseudomonadota</taxon>
        <taxon>Alphaproteobacteria</taxon>
        <taxon>Rhodospirillales</taxon>
        <taxon>Azospirillaceae</taxon>
        <taxon>Azospirillum</taxon>
    </lineage>
</organism>
<proteinExistence type="predicted"/>
<name>A0ABW8VFY5_9PROT</name>
<evidence type="ECO:0000313" key="2">
    <source>
        <dbReference type="EMBL" id="MFL7905355.1"/>
    </source>
</evidence>
<dbReference type="Proteomes" id="UP001628281">
    <property type="component" value="Unassembled WGS sequence"/>
</dbReference>
<protein>
    <recommendedName>
        <fullName evidence="4">Restriction endonuclease type IV Mrr domain-containing protein</fullName>
    </recommendedName>
</protein>
<reference evidence="2 3" key="1">
    <citation type="submission" date="2024-11" db="EMBL/GenBank/DDBJ databases">
        <title>Draft genome sequences of two bacteria associated to sugarcane roots in Colombia.</title>
        <authorList>
            <person name="Pardo-Diaz S."/>
            <person name="Masmela-Mendoza J."/>
            <person name="Delgadillo-Duran P."/>
            <person name="Bautista E.J."/>
            <person name="Rojas-Tapias D.F."/>
        </authorList>
    </citation>
    <scope>NUCLEOTIDE SEQUENCE [LARGE SCALE GENOMIC DNA]</scope>
    <source>
        <strain evidence="2 3">Ap18</strain>
    </source>
</reference>
<dbReference type="RefSeq" id="WP_407825740.1">
    <property type="nucleotide sequence ID" value="NZ_JBJLSN010000077.1"/>
</dbReference>
<accession>A0ABW8VFY5</accession>
<feature type="compositionally biased region" description="Basic residues" evidence="1">
    <location>
        <begin position="136"/>
        <end position="154"/>
    </location>
</feature>
<feature type="region of interest" description="Disordered" evidence="1">
    <location>
        <begin position="126"/>
        <end position="154"/>
    </location>
</feature>
<gene>
    <name evidence="2" type="ORF">ACJ41P_29795</name>
</gene>
<dbReference type="EMBL" id="JBJLSN010000077">
    <property type="protein sequence ID" value="MFL7905355.1"/>
    <property type="molecule type" value="Genomic_DNA"/>
</dbReference>
<sequence>MAKHQHPFTVPGIRRAGDEFQDLWGIELLLEWLEHPERYDWVRFECDDVGALDDVVARRREGGLVCRQMKHTAEPDRPDLAASWSWLTKREAGAKGSRRSLLQRWADALDRTLDDEGIVDAGLFTKRRSSSTATRPSRRRRAKSFRPPRTTRPR</sequence>